<evidence type="ECO:0000313" key="3">
    <source>
        <dbReference type="EMBL" id="GAE88813.1"/>
    </source>
</evidence>
<dbReference type="STRING" id="1294263.JCM21531_2288"/>
<dbReference type="InterPro" id="IPR031325">
    <property type="entry name" value="RHS_repeat"/>
</dbReference>
<reference evidence="3" key="1">
    <citation type="journal article" date="2014" name="Genome Announc.">
        <title>Draft Genome Sequence of Clostridium straminisolvens Strain JCM 21531T, Isolated from a Cellulose-Degrading Bacterial Community.</title>
        <authorList>
            <person name="Yuki M."/>
            <person name="Oshima K."/>
            <person name="Suda W."/>
            <person name="Sakamoto M."/>
            <person name="Kitamura K."/>
            <person name="Iida T."/>
            <person name="Hattori M."/>
            <person name="Ohkuma M."/>
        </authorList>
    </citation>
    <scope>NUCLEOTIDE SEQUENCE [LARGE SCALE GENOMIC DNA]</scope>
    <source>
        <strain evidence="3">JCM 21531</strain>
    </source>
</reference>
<dbReference type="Pfam" id="PF05593">
    <property type="entry name" value="RHS_repeat"/>
    <property type="match status" value="1"/>
</dbReference>
<organism evidence="3 4">
    <name type="scientific">Acetivibrio straminisolvens JCM 21531</name>
    <dbReference type="NCBI Taxonomy" id="1294263"/>
    <lineage>
        <taxon>Bacteria</taxon>
        <taxon>Bacillati</taxon>
        <taxon>Bacillota</taxon>
        <taxon>Clostridia</taxon>
        <taxon>Eubacteriales</taxon>
        <taxon>Oscillospiraceae</taxon>
        <taxon>Acetivibrio</taxon>
    </lineage>
</organism>
<dbReference type="PANTHER" id="PTHR32305:SF15">
    <property type="entry name" value="PROTEIN RHSA-RELATED"/>
    <property type="match status" value="1"/>
</dbReference>
<dbReference type="EMBL" id="BAVR01000025">
    <property type="protein sequence ID" value="GAE88813.1"/>
    <property type="molecule type" value="Genomic_DNA"/>
</dbReference>
<sequence length="1103" mass="126290">MVKQLDHENNELIIEYNEENHENTFKWIKSGITRVYKYNSDMLLTEVRYDDGSVQRYTYDENLNRNSETDRNGNTTYKKYDDKGNLIEIIAPKPFSFKTKYSYNEDNKLIKAISPGGGEAAFEYDEKGNLLKRIIKTGSKSYSEWSYSYDEYGRMTASKDAENNTTSFEYGEDDVNKPTLIKDAVGNTFKYEFDKVGRVTAITTSYGTARLEYNDCDRITHITDTEGNTTRLSYDKAGNMTGIIAAKQYAEKGTDGAGYAFKYDAMDKLIKTIDPLGNVFSVKYDENGNKIKEINPNYYNHTEDDGVGIEYKYDTNHRRVKTIFPDGSMSRIKYDPQGNIVKTISWKDYDKTLDDGPGMRYTYDEMNRLTSIIDPDGNVIKKYIYDEDGRIVKEIDAKGYISADNDEERWGTIYKYNLAGWLVEKRTPLQRKDGEVCYNIIEYVHDRNGRVVQEKKSPEYVTKTGYPKKWNIINYKYDPKGNLIEVADSLGASVTFEYDCFGKRTLEKIKINDKKQRVTRYEYNGMGKPVKVIRELDGEDLSGFSDEKVLAETLCKYDQNGNLVEVISPEGYLTVFKYDDANRRIKSTLYQPQNGVKLTGSAYCALLNTRARSISYEYDRAGNLIKQILPNGGIIINEYDEMNRKIRVTDPDGNTARVFYDNSGNVVKYVDPENYDPKKDDGAGTTYLYDSMNRLIEITNAAGIVVEKNIYNTAGEIIKRIDSTGYKSADNDNDRYGVEFGYDLAKRLVDITTPEAKLQEKKSQQYTYDAEGNITGIVDGNGNSTKYTLDLWGKITSITEPDGTNIKYGYDYAGNLISSTDGKGNTTRYTYNSLNLLSEIIDPDGRKITFKYDRQGRMVQRIGKDGRSTYYTYNADNNVTSRWEEEGQLEKYEYNIDGSLAASISGTTIHTYTYTLGGRLKSKATNGQKVLEYDYNKNGLISRLTDISGTPVEYTYDMLGRVTAVSNGDKISAKYEYNIDNTISRILYGSGVSAKYEYNLDKNITRLLNIDPSGKEMFTYRYAYDGNGNRILKEENEKVTAYSYDALNRLQEVIYPGNIKERFTYDANGNRLRREFGDILEQYEYDNCNRLIQRLKNGLNNRV</sequence>
<keyword evidence="4" id="KW-1185">Reference proteome</keyword>
<dbReference type="AlphaFoldDB" id="W4V7M5"/>
<gene>
    <name evidence="3" type="ORF">JCM21531_2288</name>
</gene>
<comment type="caution">
    <text evidence="3">The sequence shown here is derived from an EMBL/GenBank/DDBJ whole genome shotgun (WGS) entry which is preliminary data.</text>
</comment>
<feature type="domain" description="Teneurin-like YD-shell" evidence="2">
    <location>
        <begin position="187"/>
        <end position="347"/>
    </location>
</feature>
<proteinExistence type="predicted"/>
<feature type="domain" description="Teneurin-like YD-shell" evidence="2">
    <location>
        <begin position="33"/>
        <end position="174"/>
    </location>
</feature>
<evidence type="ECO:0000313" key="4">
    <source>
        <dbReference type="Proteomes" id="UP000019109"/>
    </source>
</evidence>
<dbReference type="NCBIfam" id="TIGR01643">
    <property type="entry name" value="YD_repeat_2x"/>
    <property type="match status" value="9"/>
</dbReference>
<dbReference type="Pfam" id="PF25023">
    <property type="entry name" value="TEN_YD-shell"/>
    <property type="match status" value="5"/>
</dbReference>
<evidence type="ECO:0000259" key="2">
    <source>
        <dbReference type="Pfam" id="PF25023"/>
    </source>
</evidence>
<dbReference type="Proteomes" id="UP000019109">
    <property type="component" value="Unassembled WGS sequence"/>
</dbReference>
<dbReference type="InterPro" id="IPR006530">
    <property type="entry name" value="YD"/>
</dbReference>
<name>W4V7M5_9FIRM</name>
<protein>
    <recommendedName>
        <fullName evidence="2">Teneurin-like YD-shell domain-containing protein</fullName>
    </recommendedName>
</protein>
<feature type="domain" description="Teneurin-like YD-shell" evidence="2">
    <location>
        <begin position="718"/>
        <end position="876"/>
    </location>
</feature>
<keyword evidence="1" id="KW-0677">Repeat</keyword>
<evidence type="ECO:0000256" key="1">
    <source>
        <dbReference type="ARBA" id="ARBA00022737"/>
    </source>
</evidence>
<dbReference type="InterPro" id="IPR056823">
    <property type="entry name" value="TEN-like_YD-shell"/>
</dbReference>
<accession>W4V7M5</accession>
<dbReference type="Gene3D" id="2.180.10.10">
    <property type="entry name" value="RHS repeat-associated core"/>
    <property type="match status" value="5"/>
</dbReference>
<dbReference type="PANTHER" id="PTHR32305">
    <property type="match status" value="1"/>
</dbReference>
<dbReference type="InterPro" id="IPR050708">
    <property type="entry name" value="T6SS_VgrG/RHS"/>
</dbReference>
<feature type="domain" description="Teneurin-like YD-shell" evidence="2">
    <location>
        <begin position="925"/>
        <end position="1029"/>
    </location>
</feature>
<feature type="domain" description="Teneurin-like YD-shell" evidence="2">
    <location>
        <begin position="442"/>
        <end position="585"/>
    </location>
</feature>